<protein>
    <submittedName>
        <fullName evidence="2">Type II toxin-antitoxin system RelE/ParE family toxin</fullName>
    </submittedName>
</protein>
<feature type="compositionally biased region" description="Basic residues" evidence="1">
    <location>
        <begin position="150"/>
        <end position="162"/>
    </location>
</feature>
<evidence type="ECO:0000256" key="1">
    <source>
        <dbReference type="SAM" id="MobiDB-lite"/>
    </source>
</evidence>
<dbReference type="RefSeq" id="WP_317139037.1">
    <property type="nucleotide sequence ID" value="NZ_CP118157.1"/>
</dbReference>
<dbReference type="KEGG" id="mbet:N8K70_14380"/>
<proteinExistence type="predicted"/>
<dbReference type="InterPro" id="IPR035093">
    <property type="entry name" value="RelE/ParE_toxin_dom_sf"/>
</dbReference>
<dbReference type="AlphaFoldDB" id="A0AA97FFH5"/>
<gene>
    <name evidence="2" type="ORF">N8K70_14380</name>
</gene>
<accession>A0AA97FFH5</accession>
<evidence type="ECO:0000313" key="3">
    <source>
        <dbReference type="Proteomes" id="UP001305498"/>
    </source>
</evidence>
<organism evidence="2 3">
    <name type="scientific">Microbacterium betulae</name>
    <dbReference type="NCBI Taxonomy" id="2981139"/>
    <lineage>
        <taxon>Bacteria</taxon>
        <taxon>Bacillati</taxon>
        <taxon>Actinomycetota</taxon>
        <taxon>Actinomycetes</taxon>
        <taxon>Micrococcales</taxon>
        <taxon>Microbacteriaceae</taxon>
        <taxon>Microbacterium</taxon>
    </lineage>
</organism>
<name>A0AA97FFH5_9MICO</name>
<dbReference type="EMBL" id="CP118157">
    <property type="protein sequence ID" value="WOF22566.1"/>
    <property type="molecule type" value="Genomic_DNA"/>
</dbReference>
<sequence>MTLLLRVHPEAEVEFLDAVRYDATAEAGLGDEFDIEVANAVDDIQWNPDAWPKFPGWDRLPVVRSRKVDVFPYRLVCFVRDDELLILGFAHQSRRPGYWRQPVGGGLGPAQLGQAARLGIVDHAELAKAHDEGFAGAERGHEVIAAPSHDRRHGSPRAKGGPRRLPSSVPDRRR</sequence>
<keyword evidence="3" id="KW-1185">Reference proteome</keyword>
<dbReference type="Proteomes" id="UP001305498">
    <property type="component" value="Chromosome"/>
</dbReference>
<reference evidence="2 3" key="1">
    <citation type="submission" date="2023-02" db="EMBL/GenBank/DDBJ databases">
        <title>Microbacterium betulae sp. nov., isolated from birch wood.</title>
        <authorList>
            <person name="Pasciak M."/>
            <person name="Pawlik K.J."/>
            <person name="Martynowski D."/>
            <person name="Laczmanski L."/>
            <person name="Ciekot J."/>
            <person name="Szponar B."/>
            <person name="Wojcik-Fatla A."/>
            <person name="Mackiewicz B."/>
            <person name="Farian E."/>
            <person name="Cholewa G."/>
            <person name="Cholewa A."/>
            <person name="Dutkiewicz J."/>
        </authorList>
    </citation>
    <scope>NUCLEOTIDE SEQUENCE [LARGE SCALE GENOMIC DNA]</scope>
    <source>
        <strain evidence="2 3">AB</strain>
    </source>
</reference>
<dbReference type="Gene3D" id="3.30.2310.20">
    <property type="entry name" value="RelE-like"/>
    <property type="match status" value="1"/>
</dbReference>
<evidence type="ECO:0000313" key="2">
    <source>
        <dbReference type="EMBL" id="WOF22566.1"/>
    </source>
</evidence>
<feature type="region of interest" description="Disordered" evidence="1">
    <location>
        <begin position="141"/>
        <end position="174"/>
    </location>
</feature>